<keyword evidence="1" id="KW-0812">Transmembrane</keyword>
<evidence type="ECO:0000313" key="2">
    <source>
        <dbReference type="EMBL" id="KAF3042334.1"/>
    </source>
</evidence>
<dbReference type="OrthoDB" id="3344043at2759"/>
<dbReference type="AlphaFoldDB" id="A0A9P5C249"/>
<keyword evidence="1" id="KW-1133">Transmembrane helix</keyword>
<feature type="transmembrane region" description="Helical" evidence="1">
    <location>
        <begin position="181"/>
        <end position="204"/>
    </location>
</feature>
<evidence type="ECO:0008006" key="4">
    <source>
        <dbReference type="Google" id="ProtNLM"/>
    </source>
</evidence>
<keyword evidence="1" id="KW-0472">Membrane</keyword>
<dbReference type="EMBL" id="SWKV01000016">
    <property type="protein sequence ID" value="KAF3042334.1"/>
    <property type="molecule type" value="Genomic_DNA"/>
</dbReference>
<proteinExistence type="predicted"/>
<name>A0A9P5C249_9PLEO</name>
<keyword evidence="3" id="KW-1185">Reference proteome</keyword>
<dbReference type="Proteomes" id="UP000758155">
    <property type="component" value="Unassembled WGS sequence"/>
</dbReference>
<comment type="caution">
    <text evidence="2">The sequence shown here is derived from an EMBL/GenBank/DDBJ whole genome shotgun (WGS) entry which is preliminary data.</text>
</comment>
<organism evidence="2 3">
    <name type="scientific">Didymella heteroderae</name>
    <dbReference type="NCBI Taxonomy" id="1769908"/>
    <lineage>
        <taxon>Eukaryota</taxon>
        <taxon>Fungi</taxon>
        <taxon>Dikarya</taxon>
        <taxon>Ascomycota</taxon>
        <taxon>Pezizomycotina</taxon>
        <taxon>Dothideomycetes</taxon>
        <taxon>Pleosporomycetidae</taxon>
        <taxon>Pleosporales</taxon>
        <taxon>Pleosporineae</taxon>
        <taxon>Didymellaceae</taxon>
        <taxon>Didymella</taxon>
    </lineage>
</organism>
<evidence type="ECO:0000313" key="3">
    <source>
        <dbReference type="Proteomes" id="UP000758155"/>
    </source>
</evidence>
<feature type="transmembrane region" description="Helical" evidence="1">
    <location>
        <begin position="150"/>
        <end position="169"/>
    </location>
</feature>
<sequence>MNRDYRPKLRVSLIKNLTKPAFKNPFTFVSQLDITNTDDGKTSEALTGSDLAWKMLYTGPQSELLPIKFIFSCSTSVWDVVYTMSDGRVQTLVANTSNSTVTGAVSMMASSYSNPFRLKMNEVYQEVNSNTTTITPEEVTKRYELEMSKALISGLIVNTVALPVDAAQLRRNEVVTRLPAVALWFLVSTNFLFMLLAISLAIWATRSSSTEVHQAQLRLSSAGLAAQLFSHQTSTLAVKDDFELFHDKENIIEGEEEKLPLVTICSSALGGAEFVVQSTSKASDDSEQERYSFIGRPAPRLANRVTL</sequence>
<gene>
    <name evidence="2" type="ORF">E8E12_002640</name>
</gene>
<accession>A0A9P5C249</accession>
<evidence type="ECO:0000256" key="1">
    <source>
        <dbReference type="SAM" id="Phobius"/>
    </source>
</evidence>
<protein>
    <recommendedName>
        <fullName evidence="4">Transmembrane protein</fullName>
    </recommendedName>
</protein>
<reference evidence="2" key="1">
    <citation type="submission" date="2019-04" db="EMBL/GenBank/DDBJ databases">
        <title>Sequencing of skin fungus with MAO and IRED activity.</title>
        <authorList>
            <person name="Marsaioli A.J."/>
            <person name="Bonatto J.M.C."/>
            <person name="Reis Junior O."/>
        </authorList>
    </citation>
    <scope>NUCLEOTIDE SEQUENCE</scope>
    <source>
        <strain evidence="2">28M1</strain>
    </source>
</reference>